<accession>A0ABY7GKB0</accession>
<protein>
    <submittedName>
        <fullName evidence="2">Uncharacterized protein</fullName>
    </submittedName>
</protein>
<evidence type="ECO:0000256" key="1">
    <source>
        <dbReference type="SAM" id="Phobius"/>
    </source>
</evidence>
<dbReference type="Proteomes" id="UP001162780">
    <property type="component" value="Chromosome"/>
</dbReference>
<evidence type="ECO:0000313" key="3">
    <source>
        <dbReference type="Proteomes" id="UP001162780"/>
    </source>
</evidence>
<gene>
    <name evidence="2" type="ORF">NM686_020700</name>
</gene>
<keyword evidence="3" id="KW-1185">Reference proteome</keyword>
<reference evidence="2" key="1">
    <citation type="submission" date="2022-11" db="EMBL/GenBank/DDBJ databases">
        <title>Methylomonas rapida sp. nov., Carotenoid-Producing Obligate Methanotrophs with High Growth Characteristics and Biotechnological Potential.</title>
        <authorList>
            <person name="Tikhonova E.N."/>
            <person name="Suleimanov R.Z."/>
            <person name="Miroshnikov K."/>
            <person name="Oshkin I.Y."/>
            <person name="Belova S.E."/>
            <person name="Danilova O.V."/>
            <person name="Ashikhmin A."/>
            <person name="Konopkin A."/>
            <person name="But S.Y."/>
            <person name="Khmelenina V.N."/>
            <person name="Kuznetsov N."/>
            <person name="Pimenov N.V."/>
            <person name="Dedysh S.N."/>
        </authorList>
    </citation>
    <scope>NUCLEOTIDE SEQUENCE</scope>
    <source>
        <strain evidence="2">MP1</strain>
    </source>
</reference>
<feature type="transmembrane region" description="Helical" evidence="1">
    <location>
        <begin position="12"/>
        <end position="32"/>
    </location>
</feature>
<evidence type="ECO:0000313" key="2">
    <source>
        <dbReference type="EMBL" id="WAR44728.1"/>
    </source>
</evidence>
<name>A0ABY7GKB0_9GAMM</name>
<keyword evidence="1" id="KW-0472">Membrane</keyword>
<proteinExistence type="predicted"/>
<sequence length="130" mass="14523">MRKKLGNGISFFQLLINIAIIDNQAVFFLIVIDPVRASYGLHQGMTLDGFIQIHCRYTRHIKTGNPHGADYYQAEGIVFILNSASKSRSTIFFRCGTISKPNLANFFTSFCSLLTTTQALQEARQSVKAS</sequence>
<organism evidence="2 3">
    <name type="scientific">Methylomonas rapida</name>
    <dbReference type="NCBI Taxonomy" id="2963939"/>
    <lineage>
        <taxon>Bacteria</taxon>
        <taxon>Pseudomonadati</taxon>
        <taxon>Pseudomonadota</taxon>
        <taxon>Gammaproteobacteria</taxon>
        <taxon>Methylococcales</taxon>
        <taxon>Methylococcaceae</taxon>
        <taxon>Methylomonas</taxon>
    </lineage>
</organism>
<keyword evidence="1" id="KW-1133">Transmembrane helix</keyword>
<keyword evidence="1" id="KW-0812">Transmembrane</keyword>
<dbReference type="EMBL" id="CP113517">
    <property type="protein sequence ID" value="WAR44728.1"/>
    <property type="molecule type" value="Genomic_DNA"/>
</dbReference>